<evidence type="ECO:0000256" key="1">
    <source>
        <dbReference type="SAM" id="MobiDB-lite"/>
    </source>
</evidence>
<evidence type="ECO:0008006" key="5">
    <source>
        <dbReference type="Google" id="ProtNLM"/>
    </source>
</evidence>
<feature type="compositionally biased region" description="Basic residues" evidence="1">
    <location>
        <begin position="193"/>
        <end position="202"/>
    </location>
</feature>
<dbReference type="eggNOG" id="ENOG502RE9A">
    <property type="taxonomic scope" value="Eukaryota"/>
</dbReference>
<dbReference type="HOGENOM" id="CLU_727955_0_0_1"/>
<sequence>MLVTAIMLRCFSSLWTFSLVSAAPMWNNGGSNRYWNPQQAGSSQPPNAAQPWQAGSSYVPANQYWDAHGQPLPMTANDYPAHPSTPQFIEQPERPLDEEDFAILSELERGFATPQSATSNYFPAPSAPHGSYAGFRAPAQSFDPQWQYNGNTNHLASFQQQFQPATTDDDHTRQESSSHGRQTELNAAVAAGKRPRQSKSTKGKGGALREKQDWPPPSSLDKLTRYDPLATEKFGAGMTFKEDQKVQKELNDRYFGGKMKWVPLNQIPISSHAIWIKRTPLHQTSFLLPASQNRRTGAPMEVFMTDHLRDGGKPHSSTKGSPLEGNPHYIVWNVPEDRQGFQQKIEYLGTGIIRSEHNEDVDKAIHKILAGMERASQGPK</sequence>
<dbReference type="Proteomes" id="UP000008867">
    <property type="component" value="Chromosome 5"/>
</dbReference>
<reference evidence="3 4" key="1">
    <citation type="journal article" date="2010" name="Science">
        <title>Pathogenicity determinants in smut fungi revealed by genome comparison.</title>
        <authorList>
            <person name="Schirawski J."/>
            <person name="Mannhaupt G."/>
            <person name="Muench K."/>
            <person name="Brefort T."/>
            <person name="Schipper K."/>
            <person name="Doehlemann G."/>
            <person name="Di Stasio M."/>
            <person name="Roessel N."/>
            <person name="Mendoza-Mendoza A."/>
            <person name="Pester D."/>
            <person name="Mueller O."/>
            <person name="Winterberg B."/>
            <person name="Meyer E."/>
            <person name="Ghareeb H."/>
            <person name="Wollenberg T."/>
            <person name="Muensterkoetter M."/>
            <person name="Wong P."/>
            <person name="Walter M."/>
            <person name="Stukenbrock E."/>
            <person name="Gueldener U."/>
            <person name="Kahmann R."/>
        </authorList>
    </citation>
    <scope>NUCLEOTIDE SEQUENCE [LARGE SCALE GENOMIC DNA]</scope>
    <source>
        <strain evidence="4">SRZ2</strain>
    </source>
</reference>
<dbReference type="AlphaFoldDB" id="E6ZZK8"/>
<keyword evidence="2" id="KW-0732">Signal</keyword>
<evidence type="ECO:0000313" key="4">
    <source>
        <dbReference type="Proteomes" id="UP000008867"/>
    </source>
</evidence>
<evidence type="ECO:0000256" key="2">
    <source>
        <dbReference type="SAM" id="SignalP"/>
    </source>
</evidence>
<proteinExistence type="predicted"/>
<dbReference type="VEuPathDB" id="FungiDB:sr13367"/>
<accession>E6ZZK8</accession>
<protein>
    <recommendedName>
        <fullName evidence="5">Effector family protein Eff1</fullName>
    </recommendedName>
</protein>
<feature type="chain" id="PRO_5003215092" description="Effector family protein Eff1" evidence="2">
    <location>
        <begin position="23"/>
        <end position="380"/>
    </location>
</feature>
<gene>
    <name evidence="3" type="ORF">sr13367</name>
</gene>
<feature type="signal peptide" evidence="2">
    <location>
        <begin position="1"/>
        <end position="22"/>
    </location>
</feature>
<dbReference type="EMBL" id="FQ311470">
    <property type="protein sequence ID" value="CBQ72688.1"/>
    <property type="molecule type" value="Genomic_DNA"/>
</dbReference>
<feature type="region of interest" description="Disordered" evidence="1">
    <location>
        <begin position="164"/>
        <end position="226"/>
    </location>
</feature>
<feature type="compositionally biased region" description="Basic and acidic residues" evidence="1">
    <location>
        <begin position="168"/>
        <end position="182"/>
    </location>
</feature>
<keyword evidence="4" id="KW-1185">Reference proteome</keyword>
<organism evidence="3 4">
    <name type="scientific">Sporisorium reilianum (strain SRZ2)</name>
    <name type="common">Maize head smut fungus</name>
    <dbReference type="NCBI Taxonomy" id="999809"/>
    <lineage>
        <taxon>Eukaryota</taxon>
        <taxon>Fungi</taxon>
        <taxon>Dikarya</taxon>
        <taxon>Basidiomycota</taxon>
        <taxon>Ustilaginomycotina</taxon>
        <taxon>Ustilaginomycetes</taxon>
        <taxon>Ustilaginales</taxon>
        <taxon>Ustilaginaceae</taxon>
        <taxon>Sporisorium</taxon>
    </lineage>
</organism>
<name>E6ZZK8_SPORE</name>
<evidence type="ECO:0000313" key="3">
    <source>
        <dbReference type="EMBL" id="CBQ72688.1"/>
    </source>
</evidence>